<sequence>MTTSPPAWAARTAHPTRRSRMKNKVRFTASRAVSWVCDIFQRARVEAPMTPPDAHSQALREAQAWLRRLSSGAATQHDVEGFRRWRDGNPQHQPALAQARRLWQALDPAIGGMPAEVQRAPVLSARPVAARRAFLGAAVGAAGAAGVAVVSPPLGLWPSFGEWNADYRTATGEQCAVQVAEGVDLVLNTQTSVQRRSVEGRVVGIDLIAGEAAVDLVAGPQPFGIVAGAARSEAQAGRFEVRYLAGRGCVTCLEGRVRVTHARGTRDLQAGEQVLYDAGSLGPVAAVATREASAWRSGVLVFRQTPLAHVIEEINRYRPGRVVLLAQRLAGREVSGRFAIASLDTVLVQIQRSYDLEARALPGGVLLLS</sequence>
<dbReference type="InterPro" id="IPR006860">
    <property type="entry name" value="FecR"/>
</dbReference>
<evidence type="ECO:0000259" key="2">
    <source>
        <dbReference type="Pfam" id="PF04773"/>
    </source>
</evidence>
<dbReference type="Proteomes" id="UP000217154">
    <property type="component" value="Chromosome"/>
</dbReference>
<dbReference type="AlphaFoldDB" id="A0A250DM55"/>
<dbReference type="Pfam" id="PF16220">
    <property type="entry name" value="DUF4880"/>
    <property type="match status" value="1"/>
</dbReference>
<evidence type="ECO:0000313" key="4">
    <source>
        <dbReference type="EMBL" id="ATA55455.1"/>
    </source>
</evidence>
<protein>
    <submittedName>
        <fullName evidence="4">Iron dicitrate transport regulator FecR</fullName>
    </submittedName>
</protein>
<gene>
    <name evidence="4" type="ORF">CKY39_21180</name>
</gene>
<reference evidence="4 5" key="1">
    <citation type="submission" date="2017-09" db="EMBL/GenBank/DDBJ databases">
        <title>The diverse metabolic capabilities of V. boronicumulans make it an excellent choice for continued studies on novel biodegradation.</title>
        <authorList>
            <person name="Sun S."/>
        </authorList>
    </citation>
    <scope>NUCLEOTIDE SEQUENCE [LARGE SCALE GENOMIC DNA]</scope>
    <source>
        <strain evidence="4 5">J1</strain>
    </source>
</reference>
<dbReference type="GO" id="GO:0016989">
    <property type="term" value="F:sigma factor antagonist activity"/>
    <property type="evidence" value="ECO:0007669"/>
    <property type="project" value="TreeGrafter"/>
</dbReference>
<dbReference type="Gene3D" id="3.55.50.30">
    <property type="match status" value="1"/>
</dbReference>
<proteinExistence type="predicted"/>
<dbReference type="PANTHER" id="PTHR30273">
    <property type="entry name" value="PERIPLASMIC SIGNAL SENSOR AND SIGMA FACTOR ACTIVATOR FECR-RELATED"/>
    <property type="match status" value="1"/>
</dbReference>
<evidence type="ECO:0000259" key="3">
    <source>
        <dbReference type="Pfam" id="PF16220"/>
    </source>
</evidence>
<name>A0A250DM55_9BURK</name>
<feature type="domain" description="FecR protein" evidence="2">
    <location>
        <begin position="166"/>
        <end position="258"/>
    </location>
</feature>
<dbReference type="EMBL" id="CP023284">
    <property type="protein sequence ID" value="ATA55455.1"/>
    <property type="molecule type" value="Genomic_DNA"/>
</dbReference>
<dbReference type="PANTHER" id="PTHR30273:SF2">
    <property type="entry name" value="PROTEIN FECR"/>
    <property type="match status" value="1"/>
</dbReference>
<feature type="region of interest" description="Disordered" evidence="1">
    <location>
        <begin position="1"/>
        <end position="21"/>
    </location>
</feature>
<dbReference type="Gene3D" id="2.60.120.1440">
    <property type="match status" value="1"/>
</dbReference>
<accession>A0A250DM55</accession>
<evidence type="ECO:0000313" key="5">
    <source>
        <dbReference type="Proteomes" id="UP000217154"/>
    </source>
</evidence>
<dbReference type="InterPro" id="IPR012373">
    <property type="entry name" value="Ferrdict_sens_TM"/>
</dbReference>
<dbReference type="KEGG" id="vbo:CKY39_21180"/>
<evidence type="ECO:0000256" key="1">
    <source>
        <dbReference type="SAM" id="MobiDB-lite"/>
    </source>
</evidence>
<dbReference type="Pfam" id="PF04773">
    <property type="entry name" value="FecR"/>
    <property type="match status" value="1"/>
</dbReference>
<dbReference type="InterPro" id="IPR032623">
    <property type="entry name" value="FecR_N"/>
</dbReference>
<feature type="domain" description="FecR N-terminal" evidence="3">
    <location>
        <begin position="60"/>
        <end position="102"/>
    </location>
</feature>
<dbReference type="PIRSF" id="PIRSF018266">
    <property type="entry name" value="FecR"/>
    <property type="match status" value="1"/>
</dbReference>
<organism evidence="4 5">
    <name type="scientific">Variovorax boronicumulans</name>
    <dbReference type="NCBI Taxonomy" id="436515"/>
    <lineage>
        <taxon>Bacteria</taxon>
        <taxon>Pseudomonadati</taxon>
        <taxon>Pseudomonadota</taxon>
        <taxon>Betaproteobacteria</taxon>
        <taxon>Burkholderiales</taxon>
        <taxon>Comamonadaceae</taxon>
        <taxon>Variovorax</taxon>
    </lineage>
</organism>